<evidence type="ECO:0000313" key="6">
    <source>
        <dbReference type="EMBL" id="EXB41414.1"/>
    </source>
</evidence>
<dbReference type="GO" id="GO:0016020">
    <property type="term" value="C:membrane"/>
    <property type="evidence" value="ECO:0007669"/>
    <property type="project" value="UniProtKB-SubCell"/>
</dbReference>
<evidence type="ECO:0000256" key="5">
    <source>
        <dbReference type="ARBA" id="ARBA00023136"/>
    </source>
</evidence>
<name>W9QM15_9ROSA</name>
<dbReference type="AlphaFoldDB" id="W9QM15"/>
<comment type="subcellular location">
    <subcellularLocation>
        <location evidence="1">Membrane</location>
    </subcellularLocation>
</comment>
<evidence type="ECO:0000256" key="2">
    <source>
        <dbReference type="ARBA" id="ARBA00009074"/>
    </source>
</evidence>
<organism evidence="6 7">
    <name type="scientific">Morus notabilis</name>
    <dbReference type="NCBI Taxonomy" id="981085"/>
    <lineage>
        <taxon>Eukaryota</taxon>
        <taxon>Viridiplantae</taxon>
        <taxon>Streptophyta</taxon>
        <taxon>Embryophyta</taxon>
        <taxon>Tracheophyta</taxon>
        <taxon>Spermatophyta</taxon>
        <taxon>Magnoliopsida</taxon>
        <taxon>eudicotyledons</taxon>
        <taxon>Gunneridae</taxon>
        <taxon>Pentapetalae</taxon>
        <taxon>rosids</taxon>
        <taxon>fabids</taxon>
        <taxon>Rosales</taxon>
        <taxon>Moraceae</taxon>
        <taxon>Moreae</taxon>
        <taxon>Morus</taxon>
    </lineage>
</organism>
<gene>
    <name evidence="6" type="ORF">L484_007564</name>
</gene>
<sequence length="364" mass="40865">MPKLSWFFESGDSTDNTPASSAHSSPAVNLARREYSLALQSNSYNEIWTTIREHHVDDHHHHQQQQEGQVLLLERVLQPNRECVEAALRHAKPNALTRLVSAYFDHSENTTHLYLLLHRCLFQARALYAPLHALLGLLPSDDSPSLSQSQCDRAFNVFLQFDTAENPFPSPDSQNFDHIHGCFSQLKQQLDHRLRNSRSAVRLFCRASAGSYVCSIAITAITVSVRTLAALVAGPSCAALPPPPPRLVHKEVAQMAQLDAAAKGTYVLNSDLHTIERLVARLHAAVDGDKLLVRLVLESGKDRHPIQEVLKQLRKNHQSFLHQLKDLEEYICLCFNTVNRARATLLRQTCNFFTTCFTGSNQIA</sequence>
<reference evidence="7" key="1">
    <citation type="submission" date="2013-01" db="EMBL/GenBank/DDBJ databases">
        <title>Draft Genome Sequence of a Mulberry Tree, Morus notabilis C.K. Schneid.</title>
        <authorList>
            <person name="He N."/>
            <person name="Zhao S."/>
        </authorList>
    </citation>
    <scope>NUCLEOTIDE SEQUENCE</scope>
</reference>
<dbReference type="InterPro" id="IPR007749">
    <property type="entry name" value="DUF677"/>
</dbReference>
<dbReference type="OrthoDB" id="1932397at2759"/>
<dbReference type="PANTHER" id="PTHR31113">
    <property type="entry name" value="UPF0496 PROTEIN 3-RELATED"/>
    <property type="match status" value="1"/>
</dbReference>
<keyword evidence="3" id="KW-0812">Transmembrane</keyword>
<evidence type="ECO:0000313" key="7">
    <source>
        <dbReference type="Proteomes" id="UP000030645"/>
    </source>
</evidence>
<dbReference type="EMBL" id="KE343796">
    <property type="protein sequence ID" value="EXB41414.1"/>
    <property type="molecule type" value="Genomic_DNA"/>
</dbReference>
<comment type="similarity">
    <text evidence="2">Belongs to the UPF0496 family.</text>
</comment>
<dbReference type="eggNOG" id="ENOG502QUJ9">
    <property type="taxonomic scope" value="Eukaryota"/>
</dbReference>
<dbReference type="STRING" id="981085.W9QM15"/>
<evidence type="ECO:0000256" key="3">
    <source>
        <dbReference type="ARBA" id="ARBA00022692"/>
    </source>
</evidence>
<dbReference type="PANTHER" id="PTHR31113:SF5">
    <property type="entry name" value="OS04G0405700 PROTEIN"/>
    <property type="match status" value="1"/>
</dbReference>
<keyword evidence="5" id="KW-0472">Membrane</keyword>
<dbReference type="Proteomes" id="UP000030645">
    <property type="component" value="Unassembled WGS sequence"/>
</dbReference>
<dbReference type="KEGG" id="mnt:21390959"/>
<evidence type="ECO:0000256" key="1">
    <source>
        <dbReference type="ARBA" id="ARBA00004370"/>
    </source>
</evidence>
<keyword evidence="7" id="KW-1185">Reference proteome</keyword>
<keyword evidence="4" id="KW-1133">Transmembrane helix</keyword>
<evidence type="ECO:0000256" key="4">
    <source>
        <dbReference type="ARBA" id="ARBA00022989"/>
    </source>
</evidence>
<protein>
    <submittedName>
        <fullName evidence="6">Uncharacterized protein</fullName>
    </submittedName>
</protein>
<dbReference type="Pfam" id="PF05055">
    <property type="entry name" value="DUF677"/>
    <property type="match status" value="1"/>
</dbReference>
<accession>W9QM15</accession>
<proteinExistence type="inferred from homology"/>